<gene>
    <name evidence="3" type="ORF">P3G67_07985</name>
</gene>
<dbReference type="PANTHER" id="PTHR34039">
    <property type="entry name" value="UPF0102 PROTEIN YRAN"/>
    <property type="match status" value="1"/>
</dbReference>
<evidence type="ECO:0000256" key="1">
    <source>
        <dbReference type="ARBA" id="ARBA00006738"/>
    </source>
</evidence>
<evidence type="ECO:0000256" key="2">
    <source>
        <dbReference type="HAMAP-Rule" id="MF_00048"/>
    </source>
</evidence>
<name>A0ABT5ZH73_9ACTN</name>
<proteinExistence type="inferred from homology"/>
<sequence>MNARTALGRYGEKLAAQRLTHTGLTVLARNWRCAAGEIDIVAAEGDCLVICEVKSRTGGAYQHPMAAMTPVKAQRLRHLAEHWLAQHGGPPPGGVRIDLIGVLVPQRGATRLEHVRGVA</sequence>
<dbReference type="RefSeq" id="WP_269859006.1">
    <property type="nucleotide sequence ID" value="NZ_JARJBC010000004.1"/>
</dbReference>
<reference evidence="3 4" key="1">
    <citation type="submission" date="2023-03" db="EMBL/GenBank/DDBJ databases">
        <title>Draft genome sequence of Streptomyces sp. RB6PN23 isolated from peat swamp forest in Thailand.</title>
        <authorList>
            <person name="Klaysubun C."/>
            <person name="Duangmal K."/>
        </authorList>
    </citation>
    <scope>NUCLEOTIDE SEQUENCE [LARGE SCALE GENOMIC DNA]</scope>
    <source>
        <strain evidence="3 4">RB6PN23</strain>
    </source>
</reference>
<dbReference type="SUPFAM" id="SSF52980">
    <property type="entry name" value="Restriction endonuclease-like"/>
    <property type="match status" value="1"/>
</dbReference>
<dbReference type="InterPro" id="IPR011856">
    <property type="entry name" value="tRNA_endonuc-like_dom_sf"/>
</dbReference>
<comment type="similarity">
    <text evidence="1 2">Belongs to the UPF0102 family.</text>
</comment>
<evidence type="ECO:0000313" key="4">
    <source>
        <dbReference type="Proteomes" id="UP001216579"/>
    </source>
</evidence>
<dbReference type="NCBIfam" id="NF009154">
    <property type="entry name" value="PRK12497.3-3"/>
    <property type="match status" value="1"/>
</dbReference>
<comment type="caution">
    <text evidence="3">The sequence shown here is derived from an EMBL/GenBank/DDBJ whole genome shotgun (WGS) entry which is preliminary data.</text>
</comment>
<dbReference type="Pfam" id="PF02021">
    <property type="entry name" value="UPF0102"/>
    <property type="match status" value="1"/>
</dbReference>
<dbReference type="Gene3D" id="3.40.1350.10">
    <property type="match status" value="1"/>
</dbReference>
<accession>A0ABT5ZH73</accession>
<dbReference type="EMBL" id="JARJBC010000004">
    <property type="protein sequence ID" value="MDF3289175.1"/>
    <property type="molecule type" value="Genomic_DNA"/>
</dbReference>
<evidence type="ECO:0000313" key="3">
    <source>
        <dbReference type="EMBL" id="MDF3289175.1"/>
    </source>
</evidence>
<dbReference type="HAMAP" id="MF_00048">
    <property type="entry name" value="UPF0102"/>
    <property type="match status" value="1"/>
</dbReference>
<keyword evidence="4" id="KW-1185">Reference proteome</keyword>
<organism evidence="3 4">
    <name type="scientific">Streptomyces silvisoli</name>
    <dbReference type="NCBI Taxonomy" id="3034235"/>
    <lineage>
        <taxon>Bacteria</taxon>
        <taxon>Bacillati</taxon>
        <taxon>Actinomycetota</taxon>
        <taxon>Actinomycetes</taxon>
        <taxon>Kitasatosporales</taxon>
        <taxon>Streptomycetaceae</taxon>
        <taxon>Streptomyces</taxon>
    </lineage>
</organism>
<dbReference type="InterPro" id="IPR011335">
    <property type="entry name" value="Restrct_endonuc-II-like"/>
</dbReference>
<dbReference type="InterPro" id="IPR003509">
    <property type="entry name" value="UPF0102_YraN-like"/>
</dbReference>
<protein>
    <recommendedName>
        <fullName evidence="2">UPF0102 protein P3G67_07985</fullName>
    </recommendedName>
</protein>
<dbReference type="CDD" id="cd20736">
    <property type="entry name" value="PoNe_Nuclease"/>
    <property type="match status" value="1"/>
</dbReference>
<dbReference type="PANTHER" id="PTHR34039:SF1">
    <property type="entry name" value="UPF0102 PROTEIN YRAN"/>
    <property type="match status" value="1"/>
</dbReference>
<dbReference type="Proteomes" id="UP001216579">
    <property type="component" value="Unassembled WGS sequence"/>
</dbReference>